<dbReference type="PANTHER" id="PTHR30040:SF2">
    <property type="entry name" value="FAD:PROTEIN FMN TRANSFERASE"/>
    <property type="match status" value="1"/>
</dbReference>
<keyword evidence="8" id="KW-0460">Magnesium</keyword>
<evidence type="ECO:0000256" key="5">
    <source>
        <dbReference type="ARBA" id="ARBA00022679"/>
    </source>
</evidence>
<proteinExistence type="predicted"/>
<keyword evidence="7" id="KW-0274">FAD</keyword>
<dbReference type="RefSeq" id="WP_093382285.1">
    <property type="nucleotide sequence ID" value="NZ_FOTW01000004.1"/>
</dbReference>
<keyword evidence="5" id="KW-0808">Transferase</keyword>
<dbReference type="PANTHER" id="PTHR30040">
    <property type="entry name" value="THIAMINE BIOSYNTHESIS LIPOPROTEIN APBE"/>
    <property type="match status" value="1"/>
</dbReference>
<dbReference type="SUPFAM" id="SSF143631">
    <property type="entry name" value="ApbE-like"/>
    <property type="match status" value="1"/>
</dbReference>
<reference evidence="11 12" key="1">
    <citation type="submission" date="2016-10" db="EMBL/GenBank/DDBJ databases">
        <authorList>
            <person name="de Groot N.N."/>
        </authorList>
    </citation>
    <scope>NUCLEOTIDE SEQUENCE [LARGE SCALE GENOMIC DNA]</scope>
    <source>
        <strain evidence="11 12">ATCC 43154</strain>
    </source>
</reference>
<protein>
    <recommendedName>
        <fullName evidence="3">FAD:protein FMN transferase</fullName>
        <ecNumber evidence="2">2.7.1.180</ecNumber>
    </recommendedName>
    <alternativeName>
        <fullName evidence="9">Flavin transferase</fullName>
    </alternativeName>
</protein>
<evidence type="ECO:0000313" key="11">
    <source>
        <dbReference type="EMBL" id="SFL44104.1"/>
    </source>
</evidence>
<evidence type="ECO:0000256" key="7">
    <source>
        <dbReference type="ARBA" id="ARBA00022827"/>
    </source>
</evidence>
<dbReference type="AlphaFoldDB" id="A0A1I4HPV9"/>
<evidence type="ECO:0000256" key="6">
    <source>
        <dbReference type="ARBA" id="ARBA00022723"/>
    </source>
</evidence>
<dbReference type="InterPro" id="IPR003374">
    <property type="entry name" value="ApbE-like_sf"/>
</dbReference>
<dbReference type="EMBL" id="FOTW01000004">
    <property type="protein sequence ID" value="SFL44104.1"/>
    <property type="molecule type" value="Genomic_DNA"/>
</dbReference>
<comment type="catalytic activity">
    <reaction evidence="10">
        <text>L-threonyl-[protein] + FAD = FMN-L-threonyl-[protein] + AMP + H(+)</text>
        <dbReference type="Rhea" id="RHEA:36847"/>
        <dbReference type="Rhea" id="RHEA-COMP:11060"/>
        <dbReference type="Rhea" id="RHEA-COMP:11061"/>
        <dbReference type="ChEBI" id="CHEBI:15378"/>
        <dbReference type="ChEBI" id="CHEBI:30013"/>
        <dbReference type="ChEBI" id="CHEBI:57692"/>
        <dbReference type="ChEBI" id="CHEBI:74257"/>
        <dbReference type="ChEBI" id="CHEBI:456215"/>
        <dbReference type="EC" id="2.7.1.180"/>
    </reaction>
</comment>
<dbReference type="Gene3D" id="3.10.520.10">
    <property type="entry name" value="ApbE-like domains"/>
    <property type="match status" value="1"/>
</dbReference>
<dbReference type="GO" id="GO:0046872">
    <property type="term" value="F:metal ion binding"/>
    <property type="evidence" value="ECO:0007669"/>
    <property type="project" value="UniProtKB-KW"/>
</dbReference>
<gene>
    <name evidence="11" type="ORF">SAMN02982985_00147</name>
</gene>
<keyword evidence="4" id="KW-0285">Flavoprotein</keyword>
<evidence type="ECO:0000256" key="9">
    <source>
        <dbReference type="ARBA" id="ARBA00031306"/>
    </source>
</evidence>
<keyword evidence="11" id="KW-0449">Lipoprotein</keyword>
<evidence type="ECO:0000313" key="12">
    <source>
        <dbReference type="Proteomes" id="UP000199470"/>
    </source>
</evidence>
<comment type="cofactor">
    <cofactor evidence="1">
        <name>Mg(2+)</name>
        <dbReference type="ChEBI" id="CHEBI:18420"/>
    </cofactor>
</comment>
<dbReference type="EC" id="2.7.1.180" evidence="2"/>
<sequence>MMRRAQPWLGTLVEISVADALPDEAVQQAISQAFAEVALVHRLMSFHAADSDVARLNRAWASEVLAVHPHTWQVLQLAQRVADQSDHIFNIACAPRLVAWGCLPAPQHEAPSYRPGLTVLRCQAGGTVRKAAPGWVDLGGIAKGYAVDLALAALQRAGVASACVNAGGDLRAIGPDAWPVRLRSPRDPGRVGATLALRDEALATSAGYFSARAHNGQLVCALVDGRDGSPAGMAGTGAVGGDDLDGGAAAGRRAGDKAGRGHGPSVSVRAASCAVADALTKVVLASGDVAHPALRAFQATALII</sequence>
<evidence type="ECO:0000256" key="1">
    <source>
        <dbReference type="ARBA" id="ARBA00001946"/>
    </source>
</evidence>
<organism evidence="11 12">
    <name type="scientific">Rugamonas rubra</name>
    <dbReference type="NCBI Taxonomy" id="758825"/>
    <lineage>
        <taxon>Bacteria</taxon>
        <taxon>Pseudomonadati</taxon>
        <taxon>Pseudomonadota</taxon>
        <taxon>Betaproteobacteria</taxon>
        <taxon>Burkholderiales</taxon>
        <taxon>Oxalobacteraceae</taxon>
        <taxon>Telluria group</taxon>
        <taxon>Rugamonas</taxon>
    </lineage>
</organism>
<evidence type="ECO:0000256" key="2">
    <source>
        <dbReference type="ARBA" id="ARBA00011955"/>
    </source>
</evidence>
<dbReference type="OrthoDB" id="9778595at2"/>
<keyword evidence="12" id="KW-1185">Reference proteome</keyword>
<evidence type="ECO:0000256" key="8">
    <source>
        <dbReference type="ARBA" id="ARBA00022842"/>
    </source>
</evidence>
<evidence type="ECO:0000256" key="4">
    <source>
        <dbReference type="ARBA" id="ARBA00022630"/>
    </source>
</evidence>
<dbReference type="InterPro" id="IPR024932">
    <property type="entry name" value="ApbE"/>
</dbReference>
<accession>A0A1I4HPV9</accession>
<dbReference type="STRING" id="758825.SAMN02982985_00147"/>
<dbReference type="GO" id="GO:0016740">
    <property type="term" value="F:transferase activity"/>
    <property type="evidence" value="ECO:0007669"/>
    <property type="project" value="UniProtKB-KW"/>
</dbReference>
<name>A0A1I4HPV9_9BURK</name>
<keyword evidence="6" id="KW-0479">Metal-binding</keyword>
<dbReference type="Pfam" id="PF02424">
    <property type="entry name" value="ApbE"/>
    <property type="match status" value="1"/>
</dbReference>
<dbReference type="Proteomes" id="UP000199470">
    <property type="component" value="Unassembled WGS sequence"/>
</dbReference>
<evidence type="ECO:0000256" key="10">
    <source>
        <dbReference type="ARBA" id="ARBA00048540"/>
    </source>
</evidence>
<evidence type="ECO:0000256" key="3">
    <source>
        <dbReference type="ARBA" id="ARBA00016337"/>
    </source>
</evidence>